<dbReference type="Proteomes" id="UP000295416">
    <property type="component" value="Unassembled WGS sequence"/>
</dbReference>
<evidence type="ECO:0000313" key="2">
    <source>
        <dbReference type="Proteomes" id="UP000295416"/>
    </source>
</evidence>
<dbReference type="RefSeq" id="WP_132744053.1">
    <property type="nucleotide sequence ID" value="NZ_SLXK01000004.1"/>
</dbReference>
<dbReference type="EMBL" id="SLXK01000004">
    <property type="protein sequence ID" value="TCP30838.1"/>
    <property type="molecule type" value="Genomic_DNA"/>
</dbReference>
<organism evidence="1 2">
    <name type="scientific">Scopulibacillus darangshiensis</name>
    <dbReference type="NCBI Taxonomy" id="442528"/>
    <lineage>
        <taxon>Bacteria</taxon>
        <taxon>Bacillati</taxon>
        <taxon>Bacillota</taxon>
        <taxon>Bacilli</taxon>
        <taxon>Bacillales</taxon>
        <taxon>Sporolactobacillaceae</taxon>
        <taxon>Scopulibacillus</taxon>
    </lineage>
</organism>
<protein>
    <submittedName>
        <fullName evidence="1">Uncharacterized protein</fullName>
    </submittedName>
</protein>
<reference evidence="1 2" key="1">
    <citation type="submission" date="2019-03" db="EMBL/GenBank/DDBJ databases">
        <title>Genomic Encyclopedia of Type Strains, Phase IV (KMG-IV): sequencing the most valuable type-strain genomes for metagenomic binning, comparative biology and taxonomic classification.</title>
        <authorList>
            <person name="Goeker M."/>
        </authorList>
    </citation>
    <scope>NUCLEOTIDE SEQUENCE [LARGE SCALE GENOMIC DNA]</scope>
    <source>
        <strain evidence="1 2">DSM 19377</strain>
    </source>
</reference>
<dbReference type="OrthoDB" id="2602945at2"/>
<proteinExistence type="predicted"/>
<dbReference type="AlphaFoldDB" id="A0A4R2P922"/>
<gene>
    <name evidence="1" type="ORF">EV207_10417</name>
</gene>
<evidence type="ECO:0000313" key="1">
    <source>
        <dbReference type="EMBL" id="TCP30838.1"/>
    </source>
</evidence>
<keyword evidence="2" id="KW-1185">Reference proteome</keyword>
<accession>A0A4R2P922</accession>
<comment type="caution">
    <text evidence="1">The sequence shown here is derived from an EMBL/GenBank/DDBJ whole genome shotgun (WGS) entry which is preliminary data.</text>
</comment>
<sequence>MFKNFEKQEPIFGHLPHGYQRFSLEIGDNTYSGLLSNKGDIQWFHPQPQVHQPDVDLKAVESDIQELMS</sequence>
<name>A0A4R2P922_9BACL</name>